<dbReference type="InterPro" id="IPR036271">
    <property type="entry name" value="Tet_transcr_reg_TetR-rel_C_sf"/>
</dbReference>
<dbReference type="AlphaFoldDB" id="A0A918WK03"/>
<feature type="DNA-binding region" description="H-T-H motif" evidence="4">
    <location>
        <begin position="27"/>
        <end position="46"/>
    </location>
</feature>
<evidence type="ECO:0000256" key="1">
    <source>
        <dbReference type="ARBA" id="ARBA00023015"/>
    </source>
</evidence>
<evidence type="ECO:0000259" key="5">
    <source>
        <dbReference type="PROSITE" id="PS50977"/>
    </source>
</evidence>
<comment type="caution">
    <text evidence="6">The sequence shown here is derived from an EMBL/GenBank/DDBJ whole genome shotgun (WGS) entry which is preliminary data.</text>
</comment>
<dbReference type="PANTHER" id="PTHR30055:SF234">
    <property type="entry name" value="HTH-TYPE TRANSCRIPTIONAL REGULATOR BETI"/>
    <property type="match status" value="1"/>
</dbReference>
<keyword evidence="7" id="KW-1185">Reference proteome</keyword>
<evidence type="ECO:0000256" key="3">
    <source>
        <dbReference type="ARBA" id="ARBA00023163"/>
    </source>
</evidence>
<reference evidence="6" key="2">
    <citation type="submission" date="2020-09" db="EMBL/GenBank/DDBJ databases">
        <authorList>
            <person name="Sun Q."/>
            <person name="Kim S."/>
        </authorList>
    </citation>
    <scope>NUCLEOTIDE SEQUENCE</scope>
    <source>
        <strain evidence="6">KCTC 23310</strain>
    </source>
</reference>
<gene>
    <name evidence="6" type="ORF">GCM10007315_14320</name>
</gene>
<organism evidence="6 7">
    <name type="scientific">Neogemmobacter tilapiae</name>
    <dbReference type="NCBI Taxonomy" id="875041"/>
    <lineage>
        <taxon>Bacteria</taxon>
        <taxon>Pseudomonadati</taxon>
        <taxon>Pseudomonadota</taxon>
        <taxon>Alphaproteobacteria</taxon>
        <taxon>Rhodobacterales</taxon>
        <taxon>Paracoccaceae</taxon>
        <taxon>Neogemmobacter</taxon>
    </lineage>
</organism>
<keyword evidence="1" id="KW-0805">Transcription regulation</keyword>
<keyword evidence="3" id="KW-0804">Transcription</keyword>
<dbReference type="InterPro" id="IPR001647">
    <property type="entry name" value="HTH_TetR"/>
</dbReference>
<evidence type="ECO:0000256" key="4">
    <source>
        <dbReference type="PROSITE-ProRule" id="PRU00335"/>
    </source>
</evidence>
<dbReference type="GO" id="GO:0000976">
    <property type="term" value="F:transcription cis-regulatory region binding"/>
    <property type="evidence" value="ECO:0007669"/>
    <property type="project" value="TreeGrafter"/>
</dbReference>
<accession>A0A918WK03</accession>
<dbReference type="RefSeq" id="WP_189410960.1">
    <property type="nucleotide sequence ID" value="NZ_BMYJ01000004.1"/>
</dbReference>
<dbReference type="PANTHER" id="PTHR30055">
    <property type="entry name" value="HTH-TYPE TRANSCRIPTIONAL REGULATOR RUTR"/>
    <property type="match status" value="1"/>
</dbReference>
<reference evidence="6" key="1">
    <citation type="journal article" date="2014" name="Int. J. Syst. Evol. Microbiol.">
        <title>Complete genome sequence of Corynebacterium casei LMG S-19264T (=DSM 44701T), isolated from a smear-ripened cheese.</title>
        <authorList>
            <consortium name="US DOE Joint Genome Institute (JGI-PGF)"/>
            <person name="Walter F."/>
            <person name="Albersmeier A."/>
            <person name="Kalinowski J."/>
            <person name="Ruckert C."/>
        </authorList>
    </citation>
    <scope>NUCLEOTIDE SEQUENCE</scope>
    <source>
        <strain evidence="6">KCTC 23310</strain>
    </source>
</reference>
<dbReference type="GO" id="GO:0003700">
    <property type="term" value="F:DNA-binding transcription factor activity"/>
    <property type="evidence" value="ECO:0007669"/>
    <property type="project" value="TreeGrafter"/>
</dbReference>
<evidence type="ECO:0000313" key="6">
    <source>
        <dbReference type="EMBL" id="GHC52873.1"/>
    </source>
</evidence>
<keyword evidence="2 4" id="KW-0238">DNA-binding</keyword>
<dbReference type="EMBL" id="BMYJ01000004">
    <property type="protein sequence ID" value="GHC52873.1"/>
    <property type="molecule type" value="Genomic_DNA"/>
</dbReference>
<dbReference type="Proteomes" id="UP000638981">
    <property type="component" value="Unassembled WGS sequence"/>
</dbReference>
<dbReference type="Gene3D" id="1.10.357.10">
    <property type="entry name" value="Tetracycline Repressor, domain 2"/>
    <property type="match status" value="1"/>
</dbReference>
<dbReference type="SUPFAM" id="SSF46689">
    <property type="entry name" value="Homeodomain-like"/>
    <property type="match status" value="1"/>
</dbReference>
<dbReference type="InterPro" id="IPR050109">
    <property type="entry name" value="HTH-type_TetR-like_transc_reg"/>
</dbReference>
<dbReference type="Pfam" id="PF00440">
    <property type="entry name" value="TetR_N"/>
    <property type="match status" value="1"/>
</dbReference>
<dbReference type="PROSITE" id="PS50977">
    <property type="entry name" value="HTH_TETR_2"/>
    <property type="match status" value="1"/>
</dbReference>
<evidence type="ECO:0000313" key="7">
    <source>
        <dbReference type="Proteomes" id="UP000638981"/>
    </source>
</evidence>
<dbReference type="InterPro" id="IPR009057">
    <property type="entry name" value="Homeodomain-like_sf"/>
</dbReference>
<protein>
    <recommendedName>
        <fullName evidence="5">HTH tetR-type domain-containing protein</fullName>
    </recommendedName>
</protein>
<dbReference type="SUPFAM" id="SSF48498">
    <property type="entry name" value="Tetracyclin repressor-like, C-terminal domain"/>
    <property type="match status" value="1"/>
</dbReference>
<feature type="domain" description="HTH tetR-type" evidence="5">
    <location>
        <begin position="6"/>
        <end position="64"/>
    </location>
</feature>
<evidence type="ECO:0000256" key="2">
    <source>
        <dbReference type="ARBA" id="ARBA00023125"/>
    </source>
</evidence>
<proteinExistence type="predicted"/>
<name>A0A918WK03_9RHOB</name>
<sequence>MSIEAKPTRERILDAALDLLTAGQGVRMGDVAKQAGISRQALYLHFGTRTELLVATTLHLDQIKGRDARLAPVRAAETGLERLRLWVQAWCAFVPEIHGLARALMDQSVTDAEAALAWAARMEDMRQGCQAALAMLARDGSLRAGMPVDQATDLLWMLLSVQNWEALVQVRGWSQVDYAQQMERQALEMLTGRVGNP</sequence>